<evidence type="ECO:0000313" key="1">
    <source>
        <dbReference type="EMBL" id="CCG56210.1"/>
    </source>
</evidence>
<dbReference type="Proteomes" id="UP000003759">
    <property type="component" value="Chromosome"/>
</dbReference>
<dbReference type="RefSeq" id="WP_014932631.1">
    <property type="nucleotide sequence ID" value="NC_018604.1"/>
</dbReference>
<reference evidence="1 2" key="1">
    <citation type="journal article" date="2012" name="BMC Genomics">
        <title>Comparative genomics of Brachyspira pilosicoli strains: genome rearrangements, reductions and correlation of genetic compliment with phenotypic diversity.</title>
        <authorList>
            <person name="Mappley L.J."/>
            <person name="Black M.L."/>
            <person name="Abuoun M."/>
            <person name="Darby A.C."/>
            <person name="Woodward M.J."/>
            <person name="Parkhill J."/>
            <person name="Turner A.K."/>
            <person name="Bellgard M.I."/>
            <person name="La T."/>
            <person name="Phillips N.D."/>
            <person name="La Ragione R.M."/>
            <person name="Hampson D.J."/>
        </authorList>
    </citation>
    <scope>NUCLEOTIDE SEQUENCE [LARGE SCALE GENOMIC DNA]</scope>
    <source>
        <strain evidence="1">WesB</strain>
    </source>
</reference>
<dbReference type="EMBL" id="HE793032">
    <property type="protein sequence ID" value="CCG56210.1"/>
    <property type="molecule type" value="Genomic_DNA"/>
</dbReference>
<dbReference type="HOGENOM" id="CLU_2341268_0_0_12"/>
<protein>
    <submittedName>
        <fullName evidence="1">Uncharacterized protein</fullName>
    </submittedName>
</protein>
<dbReference type="PATRIC" id="fig|1161918.5.peg.2617"/>
<evidence type="ECO:0000313" key="2">
    <source>
        <dbReference type="Proteomes" id="UP000003759"/>
    </source>
</evidence>
<sequence>MKDDRGIILSSKELYTQKKNKCNGSFNLISLKCGTSVKKYLSNIFCPACILVCNKNKALYRFLIDLKKFVKLLGLSEILALFEFYIFQKYKVKTLAL</sequence>
<name>K0JIT6_BRAPL</name>
<organism evidence="1 2">
    <name type="scientific">Brachyspira pilosicoli WesB</name>
    <dbReference type="NCBI Taxonomy" id="1161918"/>
    <lineage>
        <taxon>Bacteria</taxon>
        <taxon>Pseudomonadati</taxon>
        <taxon>Spirochaetota</taxon>
        <taxon>Spirochaetia</taxon>
        <taxon>Brachyspirales</taxon>
        <taxon>Brachyspiraceae</taxon>
        <taxon>Brachyspira</taxon>
    </lineage>
</organism>
<dbReference type="KEGG" id="bpw:WESB_0740"/>
<accession>K0JIT6</accession>
<dbReference type="AlphaFoldDB" id="K0JIT6"/>
<proteinExistence type="predicted"/>
<gene>
    <name evidence="1" type="ORF">WESB_0740</name>
</gene>